<dbReference type="Proteomes" id="UP000585050">
    <property type="component" value="Unassembled WGS sequence"/>
</dbReference>
<keyword evidence="2" id="KW-1185">Reference proteome</keyword>
<organism evidence="1 2">
    <name type="scientific">Flammeovirga agarivorans</name>
    <dbReference type="NCBI Taxonomy" id="2726742"/>
    <lineage>
        <taxon>Bacteria</taxon>
        <taxon>Pseudomonadati</taxon>
        <taxon>Bacteroidota</taxon>
        <taxon>Cytophagia</taxon>
        <taxon>Cytophagales</taxon>
        <taxon>Flammeovirgaceae</taxon>
        <taxon>Flammeovirga</taxon>
    </lineage>
</organism>
<dbReference type="AlphaFoldDB" id="A0A7X8SNW6"/>
<evidence type="ECO:0008006" key="3">
    <source>
        <dbReference type="Google" id="ProtNLM"/>
    </source>
</evidence>
<accession>A0A7X8SNW6</accession>
<sequence length="383" mass="44962">MQNSMILRTIILHLFFLVQAIPVLSQSHDKEESGWEQFTSSLDMPINGRFDYRNIQFGNDIDGYVDDSRFRMSSLLFMLNGKINENFTFNYRQAFNQTGVDDSNLSNNIQVATINYTTDNKKWLFKAGKFFYGYGTMEQQYWPYDVYRYSYVNNNVRLWKTGVHAEHITASGQHIAFQVANGVNEIDSLGKQIQATQFNVYWWGHIVKDFIKVYSNVTTLSNYNLYDGMPFAFSFGLQWNFDTFWIDTDFITARNMPNFNKNGTYYSTPIKFKYNGKHFRPFIKLIFDQVMFDSENDAVIVTNPVTEKPELVKNSLMITYEVALEFYPWEDKDFNLHIVGTYADANNHYFQQENTDPSSRNEYNTQFQLLAGISFNFDAFHLK</sequence>
<proteinExistence type="predicted"/>
<protein>
    <recommendedName>
        <fullName evidence="3">Porin</fullName>
    </recommendedName>
</protein>
<dbReference type="RefSeq" id="WP_168884310.1">
    <property type="nucleotide sequence ID" value="NZ_JABAIL010000007.1"/>
</dbReference>
<dbReference type="EMBL" id="JABAIL010000007">
    <property type="protein sequence ID" value="NLR93595.1"/>
    <property type="molecule type" value="Genomic_DNA"/>
</dbReference>
<reference evidence="1 2" key="1">
    <citation type="submission" date="2020-04" db="EMBL/GenBank/DDBJ databases">
        <title>Flammeovirga sp. SR4, a novel species isolated from seawater.</title>
        <authorList>
            <person name="Wang X."/>
        </authorList>
    </citation>
    <scope>NUCLEOTIDE SEQUENCE [LARGE SCALE GENOMIC DNA]</scope>
    <source>
        <strain evidence="1 2">SR4</strain>
    </source>
</reference>
<evidence type="ECO:0000313" key="2">
    <source>
        <dbReference type="Proteomes" id="UP000585050"/>
    </source>
</evidence>
<evidence type="ECO:0000313" key="1">
    <source>
        <dbReference type="EMBL" id="NLR93595.1"/>
    </source>
</evidence>
<gene>
    <name evidence="1" type="ORF">HGP29_20520</name>
</gene>
<name>A0A7X8SNW6_9BACT</name>
<comment type="caution">
    <text evidence="1">The sequence shown here is derived from an EMBL/GenBank/DDBJ whole genome shotgun (WGS) entry which is preliminary data.</text>
</comment>